<dbReference type="Pfam" id="PF17285">
    <property type="entry name" value="PRMT5_TIM"/>
    <property type="match status" value="1"/>
</dbReference>
<comment type="caution">
    <text evidence="3">The sequence shown here is derived from an EMBL/GenBank/DDBJ whole genome shotgun (WGS) entry which is preliminary data.</text>
</comment>
<proteinExistence type="predicted"/>
<evidence type="ECO:0000313" key="4">
    <source>
        <dbReference type="Proteomes" id="UP000092321"/>
    </source>
</evidence>
<keyword evidence="4" id="KW-1185">Reference proteome</keyword>
<dbReference type="AlphaFoldDB" id="A0A1B7TAX4"/>
<dbReference type="InterPro" id="IPR035247">
    <property type="entry name" value="PRMT5_TIM"/>
</dbReference>
<organism evidence="3 4">
    <name type="scientific">Hanseniaspora valbyensis NRRL Y-1626</name>
    <dbReference type="NCBI Taxonomy" id="766949"/>
    <lineage>
        <taxon>Eukaryota</taxon>
        <taxon>Fungi</taxon>
        <taxon>Dikarya</taxon>
        <taxon>Ascomycota</taxon>
        <taxon>Saccharomycotina</taxon>
        <taxon>Saccharomycetes</taxon>
        <taxon>Saccharomycodales</taxon>
        <taxon>Saccharomycodaceae</taxon>
        <taxon>Hanseniaspora</taxon>
    </lineage>
</organism>
<evidence type="ECO:0000259" key="2">
    <source>
        <dbReference type="Pfam" id="PF17285"/>
    </source>
</evidence>
<feature type="domain" description="PRMT5 TIM barrel" evidence="2">
    <location>
        <begin position="53"/>
        <end position="315"/>
    </location>
</feature>
<dbReference type="Proteomes" id="UP000092321">
    <property type="component" value="Unassembled WGS sequence"/>
</dbReference>
<dbReference type="GO" id="GO:0006355">
    <property type="term" value="P:regulation of DNA-templated transcription"/>
    <property type="evidence" value="ECO:0007669"/>
    <property type="project" value="TreeGrafter"/>
</dbReference>
<protein>
    <submittedName>
        <fullName evidence="3">PRMT5-domain-containing protein</fullName>
    </submittedName>
</protein>
<reference evidence="4" key="1">
    <citation type="journal article" date="2016" name="Proc. Natl. Acad. Sci. U.S.A.">
        <title>Comparative genomics of biotechnologically important yeasts.</title>
        <authorList>
            <person name="Riley R."/>
            <person name="Haridas S."/>
            <person name="Wolfe K.H."/>
            <person name="Lopes M.R."/>
            <person name="Hittinger C.T."/>
            <person name="Goeker M."/>
            <person name="Salamov A.A."/>
            <person name="Wisecaver J.H."/>
            <person name="Long T.M."/>
            <person name="Calvey C.H."/>
            <person name="Aerts A.L."/>
            <person name="Barry K.W."/>
            <person name="Choi C."/>
            <person name="Clum A."/>
            <person name="Coughlan A.Y."/>
            <person name="Deshpande S."/>
            <person name="Douglass A.P."/>
            <person name="Hanson S.J."/>
            <person name="Klenk H.-P."/>
            <person name="LaButti K.M."/>
            <person name="Lapidus A."/>
            <person name="Lindquist E.A."/>
            <person name="Lipzen A.M."/>
            <person name="Meier-Kolthoff J.P."/>
            <person name="Ohm R.A."/>
            <person name="Otillar R.P."/>
            <person name="Pangilinan J.L."/>
            <person name="Peng Y."/>
            <person name="Rokas A."/>
            <person name="Rosa C.A."/>
            <person name="Scheuner C."/>
            <person name="Sibirny A.A."/>
            <person name="Slot J.C."/>
            <person name="Stielow J.B."/>
            <person name="Sun H."/>
            <person name="Kurtzman C.P."/>
            <person name="Blackwell M."/>
            <person name="Grigoriev I.V."/>
            <person name="Jeffries T.W."/>
        </authorList>
    </citation>
    <scope>NUCLEOTIDE SEQUENCE [LARGE SCALE GENOMIC DNA]</scope>
    <source>
        <strain evidence="4">NRRL Y-1626</strain>
    </source>
</reference>
<dbReference type="EMBL" id="LXPE01000038">
    <property type="protein sequence ID" value="OBA25857.1"/>
    <property type="molecule type" value="Genomic_DNA"/>
</dbReference>
<dbReference type="OrthoDB" id="3971296at2759"/>
<gene>
    <name evidence="3" type="ORF">HANVADRAFT_3337</name>
</gene>
<dbReference type="InterPro" id="IPR025799">
    <property type="entry name" value="Arg_MeTrfase"/>
</dbReference>
<accession>A0A1B7TAX4</accession>
<dbReference type="Gene3D" id="3.20.20.150">
    <property type="entry name" value="Divalent-metal-dependent TIM barrel enzymes"/>
    <property type="match status" value="1"/>
</dbReference>
<sequence>MSTPPLDIEKLSIHENNSPTNLSFIENSDHNGIVGAKPVIIDNKLSISKYGDNINVFLAPLTNHHYKYNIRNKYINYINNDTSIIENKNDNFSIHKPTLQESIDFSSIDTSNCKIIGLLSSWIDLGTKDALINKISFNIISNEILIAHYNHITNVVISPPKNVNNISNYCEILIKLLKFIKQNNLNITISISLPIITTDDLDYLSTWELWLKIKTLCNNDPNLNISLALLQSYSSANLDFLNKWVFEPVGSLLLSSSIFLPNKFKQPVLNKLNQLIVKKFQSQTGNDFKILLHGLEKYPDNEVTYIEYMNYITQKISKQSKQDTSNNNNNNNNNCFTESKNKEILYSELHYHIEQAFQTTLKTLLKLNKDAIHILVVKPDFDGSIIKTILKNILEMNKNNKDTNIIITVMEDNFINFNKITYLNKNKWGNILNLVDSLEEICQAYDT</sequence>
<evidence type="ECO:0000256" key="1">
    <source>
        <dbReference type="ARBA" id="ARBA00022691"/>
    </source>
</evidence>
<dbReference type="GO" id="GO:0005829">
    <property type="term" value="C:cytosol"/>
    <property type="evidence" value="ECO:0007669"/>
    <property type="project" value="TreeGrafter"/>
</dbReference>
<dbReference type="PANTHER" id="PTHR10738">
    <property type="entry name" value="PROTEIN ARGININE N-METHYLTRANSFERASE 5"/>
    <property type="match status" value="1"/>
</dbReference>
<evidence type="ECO:0000313" key="3">
    <source>
        <dbReference type="EMBL" id="OBA25857.1"/>
    </source>
</evidence>
<keyword evidence="1" id="KW-0949">S-adenosyl-L-methionine</keyword>
<name>A0A1B7TAX4_9ASCO</name>
<dbReference type="PANTHER" id="PTHR10738:SF0">
    <property type="entry name" value="PROTEIN ARGININE N-METHYLTRANSFERASE 5"/>
    <property type="match status" value="1"/>
</dbReference>
<dbReference type="GO" id="GO:0005634">
    <property type="term" value="C:nucleus"/>
    <property type="evidence" value="ECO:0007669"/>
    <property type="project" value="TreeGrafter"/>
</dbReference>
<dbReference type="GO" id="GO:0016274">
    <property type="term" value="F:protein-arginine N-methyltransferase activity"/>
    <property type="evidence" value="ECO:0007669"/>
    <property type="project" value="InterPro"/>
</dbReference>